<dbReference type="RefSeq" id="WP_005043516.1">
    <property type="nucleotide sequence ID" value="NZ_AOME01000056.1"/>
</dbReference>
<dbReference type="InterPro" id="IPR001959">
    <property type="entry name" value="Transposase"/>
</dbReference>
<dbReference type="NCBIfam" id="TIGR01766">
    <property type="entry name" value="IS200/IS605 family accessory protein TnpB-like domain"/>
    <property type="match status" value="1"/>
</dbReference>
<evidence type="ECO:0000256" key="2">
    <source>
        <dbReference type="ARBA" id="ARBA00022578"/>
    </source>
</evidence>
<comment type="caution">
    <text evidence="7">The sequence shown here is derived from an EMBL/GenBank/DDBJ whole genome shotgun (WGS) entry which is preliminary data.</text>
</comment>
<sequence length="408" mass="46209">MVDEYVRRTAVTRLSVRDEQRELLEATIDAYRDGCQIAADIAWPEKKSKRDIHPLAYDSIRNDTELTSQHAILATHQAAEAIASCHERRSKGLKTSKPVFTAPTVTYDTRTMTLFEDDTVSLSTVGGRIRCPLVLPEDDDGYQWQFIENERWEMTESTLTARDGAYYLHMGFRRFRTEREREANQETAEDGTVLGVDVGVNNLAVTSTGLFVSGGELTHWQNEYEKRRGSLQRTGTRWAHENIQSVGRKENGRCTILLHEASNVILEEARENDCTHLAFEDLTDIRERLPHATWHHRWAFRKLFAFVSYKAVEDGITVRQVNPQYTSRKCSYTDCGFTHVDNRDGDSFECLKCGYAIDADYNAAKNIAVKYAKKLRRSHMPSDGGVSVDIPLNSGSLTVEGSTTVVVA</sequence>
<evidence type="ECO:0000256" key="3">
    <source>
        <dbReference type="ARBA" id="ARBA00023125"/>
    </source>
</evidence>
<accession>M0N514</accession>
<dbReference type="Pfam" id="PF07282">
    <property type="entry name" value="Cas12f1-like_TNB"/>
    <property type="match status" value="1"/>
</dbReference>
<proteinExistence type="inferred from homology"/>
<dbReference type="NCBIfam" id="NF040570">
    <property type="entry name" value="guided_TnpB"/>
    <property type="match status" value="1"/>
</dbReference>
<keyword evidence="2" id="KW-0815">Transposition</keyword>
<dbReference type="GO" id="GO:0006310">
    <property type="term" value="P:DNA recombination"/>
    <property type="evidence" value="ECO:0007669"/>
    <property type="project" value="UniProtKB-KW"/>
</dbReference>
<organism evidence="7 8">
    <name type="scientific">Halococcus salifodinae DSM 8989</name>
    <dbReference type="NCBI Taxonomy" id="1227456"/>
    <lineage>
        <taxon>Archaea</taxon>
        <taxon>Methanobacteriati</taxon>
        <taxon>Methanobacteriota</taxon>
        <taxon>Stenosarchaea group</taxon>
        <taxon>Halobacteria</taxon>
        <taxon>Halobacteriales</taxon>
        <taxon>Halococcaceae</taxon>
        <taxon>Halococcus</taxon>
    </lineage>
</organism>
<dbReference type="PATRIC" id="fig|1227456.3.peg.2358"/>
<evidence type="ECO:0000259" key="5">
    <source>
        <dbReference type="Pfam" id="PF01385"/>
    </source>
</evidence>
<keyword evidence="3" id="KW-0238">DNA-binding</keyword>
<gene>
    <name evidence="7" type="ORF">C450_11601</name>
</gene>
<dbReference type="InterPro" id="IPR010095">
    <property type="entry name" value="Cas12f1-like_TNB"/>
</dbReference>
<keyword evidence="8" id="KW-1185">Reference proteome</keyword>
<dbReference type="EMBL" id="AOME01000056">
    <property type="protein sequence ID" value="EMA52214.1"/>
    <property type="molecule type" value="Genomic_DNA"/>
</dbReference>
<name>M0N514_9EURY</name>
<feature type="domain" description="Cas12f1-like TNB" evidence="6">
    <location>
        <begin position="300"/>
        <end position="367"/>
    </location>
</feature>
<dbReference type="STRING" id="1227456.C450_11601"/>
<evidence type="ECO:0000256" key="1">
    <source>
        <dbReference type="ARBA" id="ARBA00008761"/>
    </source>
</evidence>
<dbReference type="AlphaFoldDB" id="M0N514"/>
<keyword evidence="4" id="KW-0233">DNA recombination</keyword>
<evidence type="ECO:0000259" key="6">
    <source>
        <dbReference type="Pfam" id="PF07282"/>
    </source>
</evidence>
<evidence type="ECO:0000313" key="7">
    <source>
        <dbReference type="EMBL" id="EMA52214.1"/>
    </source>
</evidence>
<dbReference type="GO" id="GO:0003677">
    <property type="term" value="F:DNA binding"/>
    <property type="evidence" value="ECO:0007669"/>
    <property type="project" value="UniProtKB-KW"/>
</dbReference>
<reference evidence="7 8" key="1">
    <citation type="journal article" date="2014" name="PLoS Genet.">
        <title>Phylogenetically driven sequencing of extremely halophilic archaea reveals strategies for static and dynamic osmo-response.</title>
        <authorList>
            <person name="Becker E.A."/>
            <person name="Seitzer P.M."/>
            <person name="Tritt A."/>
            <person name="Larsen D."/>
            <person name="Krusor M."/>
            <person name="Yao A.I."/>
            <person name="Wu D."/>
            <person name="Madern D."/>
            <person name="Eisen J.A."/>
            <person name="Darling A.E."/>
            <person name="Facciotti M.T."/>
        </authorList>
    </citation>
    <scope>NUCLEOTIDE SEQUENCE [LARGE SCALE GENOMIC DNA]</scope>
    <source>
        <strain evidence="7 8">DSM 8989</strain>
    </source>
</reference>
<protein>
    <submittedName>
        <fullName evidence="7">IS1341-type transposase (TCE32)</fullName>
    </submittedName>
</protein>
<dbReference type="Proteomes" id="UP000011625">
    <property type="component" value="Unassembled WGS sequence"/>
</dbReference>
<dbReference type="Pfam" id="PF01385">
    <property type="entry name" value="OrfB_IS605"/>
    <property type="match status" value="1"/>
</dbReference>
<feature type="domain" description="Probable transposase IS891/IS1136/IS1341" evidence="5">
    <location>
        <begin position="180"/>
        <end position="285"/>
    </location>
</feature>
<evidence type="ECO:0000313" key="8">
    <source>
        <dbReference type="Proteomes" id="UP000011625"/>
    </source>
</evidence>
<evidence type="ECO:0000256" key="4">
    <source>
        <dbReference type="ARBA" id="ARBA00023172"/>
    </source>
</evidence>
<dbReference type="GO" id="GO:0032196">
    <property type="term" value="P:transposition"/>
    <property type="evidence" value="ECO:0007669"/>
    <property type="project" value="UniProtKB-KW"/>
</dbReference>
<comment type="similarity">
    <text evidence="1">In the C-terminal section; belongs to the transposase 35 family.</text>
</comment>